<dbReference type="AlphaFoldDB" id="A0A1J5SVL8"/>
<protein>
    <recommendedName>
        <fullName evidence="1">DUF362 domain-containing protein</fullName>
    </recommendedName>
</protein>
<name>A0A1J5SVL8_9ZZZZ</name>
<comment type="caution">
    <text evidence="2">The sequence shown here is derived from an EMBL/GenBank/DDBJ whole genome shotgun (WGS) entry which is preliminary data.</text>
</comment>
<dbReference type="InterPro" id="IPR007160">
    <property type="entry name" value="DUF362"/>
</dbReference>
<sequence>MERKFFLKTVALTGVAATFKMIDGFELLAQSSKASATSKGYDLVAVMGGEPDIMFRRAIAEMGGIGKYVKPGNKVTIKPNIGWDRVPELAANTNPVLVSEIIKQCLKAGAKEVIVFDHTCDDWRKCYRNSGIEDAVIAAGGKMLPGHDESYYRTVNLPNAVNLKSTKIHQAILDADVWINVPILKNHGGAKMTISMKNLMGIVWDRRYFHSHNLQQCIADCSTLDKKPILNVVDAYRLMKSNGPQGKSEADVVVSKGLFISTDIVAVDTAATKFFNQVSEMPLELVEHIGKGESLKSGTTQLDKLKIKRIKI</sequence>
<feature type="domain" description="DUF362" evidence="1">
    <location>
        <begin position="75"/>
        <end position="272"/>
    </location>
</feature>
<reference evidence="2" key="1">
    <citation type="submission" date="2016-10" db="EMBL/GenBank/DDBJ databases">
        <title>Sequence of Gallionella enrichment culture.</title>
        <authorList>
            <person name="Poehlein A."/>
            <person name="Muehling M."/>
            <person name="Daniel R."/>
        </authorList>
    </citation>
    <scope>NUCLEOTIDE SEQUENCE</scope>
</reference>
<dbReference type="Pfam" id="PF04015">
    <property type="entry name" value="DUF362"/>
    <property type="match status" value="1"/>
</dbReference>
<proteinExistence type="predicted"/>
<gene>
    <name evidence="2" type="ORF">GALL_62700</name>
</gene>
<evidence type="ECO:0000259" key="1">
    <source>
        <dbReference type="Pfam" id="PF04015"/>
    </source>
</evidence>
<accession>A0A1J5SVL8</accession>
<evidence type="ECO:0000313" key="2">
    <source>
        <dbReference type="EMBL" id="OIR12019.1"/>
    </source>
</evidence>
<organism evidence="2">
    <name type="scientific">mine drainage metagenome</name>
    <dbReference type="NCBI Taxonomy" id="410659"/>
    <lineage>
        <taxon>unclassified sequences</taxon>
        <taxon>metagenomes</taxon>
        <taxon>ecological metagenomes</taxon>
    </lineage>
</organism>
<dbReference type="EMBL" id="MLJW01000018">
    <property type="protein sequence ID" value="OIR12019.1"/>
    <property type="molecule type" value="Genomic_DNA"/>
</dbReference>